<dbReference type="AlphaFoldDB" id="A0A9P6GZM1"/>
<feature type="transmembrane region" description="Helical" evidence="7">
    <location>
        <begin position="130"/>
        <end position="156"/>
    </location>
</feature>
<gene>
    <name evidence="9" type="ORF">NGRA_0839</name>
</gene>
<comment type="similarity">
    <text evidence="6">Belongs to the peptidase M48 family.</text>
</comment>
<evidence type="ECO:0000256" key="1">
    <source>
        <dbReference type="ARBA" id="ARBA00022670"/>
    </source>
</evidence>
<dbReference type="OrthoDB" id="360839at2759"/>
<organism evidence="9 10">
    <name type="scientific">Nosema granulosis</name>
    <dbReference type="NCBI Taxonomy" id="83296"/>
    <lineage>
        <taxon>Eukaryota</taxon>
        <taxon>Fungi</taxon>
        <taxon>Fungi incertae sedis</taxon>
        <taxon>Microsporidia</taxon>
        <taxon>Nosematidae</taxon>
        <taxon>Nosema</taxon>
    </lineage>
</organism>
<reference evidence="9 10" key="1">
    <citation type="journal article" date="2020" name="Genome Biol. Evol.">
        <title>Comparative genomics of strictly vertically transmitted, feminizing microsporidia endosymbionts of amphipod crustaceans.</title>
        <authorList>
            <person name="Cormier A."/>
            <person name="Chebbi M.A."/>
            <person name="Giraud I."/>
            <person name="Wattier R."/>
            <person name="Teixeira M."/>
            <person name="Gilbert C."/>
            <person name="Rigaud T."/>
            <person name="Cordaux R."/>
        </authorList>
    </citation>
    <scope>NUCLEOTIDE SEQUENCE [LARGE SCALE GENOMIC DNA]</scope>
    <source>
        <strain evidence="9 10">Ou3-Ou53</strain>
    </source>
</reference>
<evidence type="ECO:0000256" key="2">
    <source>
        <dbReference type="ARBA" id="ARBA00022723"/>
    </source>
</evidence>
<keyword evidence="4 6" id="KW-0862">Zinc</keyword>
<feature type="transmembrane region" description="Helical" evidence="7">
    <location>
        <begin position="66"/>
        <end position="86"/>
    </location>
</feature>
<sequence>MIEIWIYFFHVFIIYMSLSVLFELKSCFQFFYSKKLENGFLMNFVNNEDPIINYNNRLSTLMAKNVLNCVFYSGIIFFCYILVKILQNLTYFDENVSKNNGTSDDTHTKPNSNSGIVLFLGDILSNETNFLLFISFLQLFLIDNIYLCLFGCYFNWKINVFLFRMFKTFKPLVVIGIGLSIYILMENYEIKELSQFDWSKKKIPNDVIDHLTEKKIFYKFIDVDDKKVGVHVVKGNFDVFQFLLTGNINIFTKNEFRSILYHSVGHVVNKSPTTRKIFFYVLVLLYIILQTVVLRSAGNINLKNFSTPKKLFILECISSVFFYRFFTLIANLFTHFDELHADRYSEKMSDSVHLAKGLIKLHLANEKNISTTLFYSLLQSSYPSLIRRLENLEFF</sequence>
<keyword evidence="3 6" id="KW-0378">Hydrolase</keyword>
<evidence type="ECO:0000256" key="3">
    <source>
        <dbReference type="ARBA" id="ARBA00022801"/>
    </source>
</evidence>
<proteinExistence type="inferred from homology"/>
<dbReference type="EMBL" id="SBJO01000038">
    <property type="protein sequence ID" value="KAF9764092.1"/>
    <property type="molecule type" value="Genomic_DNA"/>
</dbReference>
<feature type="transmembrane region" description="Helical" evidence="7">
    <location>
        <begin position="277"/>
        <end position="300"/>
    </location>
</feature>
<feature type="transmembrane region" description="Helical" evidence="7">
    <location>
        <begin position="6"/>
        <end position="24"/>
    </location>
</feature>
<dbReference type="Pfam" id="PF01435">
    <property type="entry name" value="Peptidase_M48"/>
    <property type="match status" value="1"/>
</dbReference>
<evidence type="ECO:0000313" key="10">
    <source>
        <dbReference type="Proteomes" id="UP000740883"/>
    </source>
</evidence>
<evidence type="ECO:0000256" key="4">
    <source>
        <dbReference type="ARBA" id="ARBA00022833"/>
    </source>
</evidence>
<evidence type="ECO:0000256" key="5">
    <source>
        <dbReference type="ARBA" id="ARBA00023049"/>
    </source>
</evidence>
<keyword evidence="10" id="KW-1185">Reference proteome</keyword>
<keyword evidence="7" id="KW-1133">Transmembrane helix</keyword>
<dbReference type="GO" id="GO:0046872">
    <property type="term" value="F:metal ion binding"/>
    <property type="evidence" value="ECO:0007669"/>
    <property type="project" value="UniProtKB-KW"/>
</dbReference>
<keyword evidence="7" id="KW-0812">Transmembrane</keyword>
<dbReference type="GO" id="GO:0004222">
    <property type="term" value="F:metalloendopeptidase activity"/>
    <property type="evidence" value="ECO:0007669"/>
    <property type="project" value="InterPro"/>
</dbReference>
<keyword evidence="2" id="KW-0479">Metal-binding</keyword>
<evidence type="ECO:0000256" key="7">
    <source>
        <dbReference type="SAM" id="Phobius"/>
    </source>
</evidence>
<dbReference type="Proteomes" id="UP000740883">
    <property type="component" value="Unassembled WGS sequence"/>
</dbReference>
<accession>A0A9P6GZM1</accession>
<keyword evidence="1 6" id="KW-0645">Protease</keyword>
<evidence type="ECO:0000313" key="9">
    <source>
        <dbReference type="EMBL" id="KAF9764092.1"/>
    </source>
</evidence>
<protein>
    <recommendedName>
        <fullName evidence="8">Peptidase M48 domain-containing protein</fullName>
    </recommendedName>
</protein>
<evidence type="ECO:0000256" key="6">
    <source>
        <dbReference type="RuleBase" id="RU003983"/>
    </source>
</evidence>
<dbReference type="GO" id="GO:0006508">
    <property type="term" value="P:proteolysis"/>
    <property type="evidence" value="ECO:0007669"/>
    <property type="project" value="UniProtKB-KW"/>
</dbReference>
<name>A0A9P6GZM1_9MICR</name>
<feature type="domain" description="Peptidase M48" evidence="8">
    <location>
        <begin position="243"/>
        <end position="393"/>
    </location>
</feature>
<keyword evidence="5 6" id="KW-0482">Metalloprotease</keyword>
<comment type="cofactor">
    <cofactor evidence="6">
        <name>Zn(2+)</name>
        <dbReference type="ChEBI" id="CHEBI:29105"/>
    </cofactor>
    <text evidence="6">Binds 1 zinc ion per subunit.</text>
</comment>
<keyword evidence="7" id="KW-0472">Membrane</keyword>
<evidence type="ECO:0000259" key="8">
    <source>
        <dbReference type="Pfam" id="PF01435"/>
    </source>
</evidence>
<feature type="transmembrane region" description="Helical" evidence="7">
    <location>
        <begin position="312"/>
        <end position="333"/>
    </location>
</feature>
<comment type="caution">
    <text evidence="9">The sequence shown here is derived from an EMBL/GenBank/DDBJ whole genome shotgun (WGS) entry which is preliminary data.</text>
</comment>
<dbReference type="InterPro" id="IPR001915">
    <property type="entry name" value="Peptidase_M48"/>
</dbReference>